<keyword evidence="7" id="KW-1185">Reference proteome</keyword>
<evidence type="ECO:0000256" key="2">
    <source>
        <dbReference type="ARBA" id="ARBA00022729"/>
    </source>
</evidence>
<name>A0ABN9LCZ2_9NEOB</name>
<dbReference type="SUPFAM" id="SSF52047">
    <property type="entry name" value="RNI-like"/>
    <property type="match status" value="1"/>
</dbReference>
<dbReference type="InterPro" id="IPR032675">
    <property type="entry name" value="LRR_dom_sf"/>
</dbReference>
<evidence type="ECO:0000313" key="6">
    <source>
        <dbReference type="EMBL" id="CAJ0937808.1"/>
    </source>
</evidence>
<comment type="caution">
    <text evidence="6">The sequence shown here is derived from an EMBL/GenBank/DDBJ whole genome shotgun (WGS) entry which is preliminary data.</text>
</comment>
<dbReference type="InterPro" id="IPR050333">
    <property type="entry name" value="SLRP"/>
</dbReference>
<keyword evidence="2" id="KW-0732">Signal</keyword>
<evidence type="ECO:0000256" key="4">
    <source>
        <dbReference type="ARBA" id="ARBA00023180"/>
    </source>
</evidence>
<dbReference type="Pfam" id="PF13855">
    <property type="entry name" value="LRR_8"/>
    <property type="match status" value="4"/>
</dbReference>
<dbReference type="PANTHER" id="PTHR45712:SF20">
    <property type="entry name" value="PODOCAN"/>
    <property type="match status" value="1"/>
</dbReference>
<evidence type="ECO:0000259" key="5">
    <source>
        <dbReference type="SMART" id="SM00013"/>
    </source>
</evidence>
<gene>
    <name evidence="6" type="ORF">RIMI_LOCUS7311407</name>
</gene>
<dbReference type="PANTHER" id="PTHR45712">
    <property type="entry name" value="AGAP008170-PA"/>
    <property type="match status" value="1"/>
</dbReference>
<dbReference type="PRINTS" id="PR00019">
    <property type="entry name" value="LEURICHRPT"/>
</dbReference>
<keyword evidence="1" id="KW-0433">Leucine-rich repeat</keyword>
<dbReference type="EMBL" id="CAUEEQ010013766">
    <property type="protein sequence ID" value="CAJ0937808.1"/>
    <property type="molecule type" value="Genomic_DNA"/>
</dbReference>
<dbReference type="SMART" id="SM00013">
    <property type="entry name" value="LRRNT"/>
    <property type="match status" value="1"/>
</dbReference>
<dbReference type="InterPro" id="IPR000372">
    <property type="entry name" value="LRRNT"/>
</dbReference>
<dbReference type="InterPro" id="IPR003591">
    <property type="entry name" value="Leu-rich_rpt_typical-subtyp"/>
</dbReference>
<sequence length="621" mass="71082">MEEFYFHAKPLVSRRFIMENYVNVNHTALRHDIVITGSAMRLSSLAFLFTLLLIFSHGVRGQDEEEEEEEEEEDEEGIFSFVTSAPSECPNDCDCTLEGVVNCAGVDLKEFPVDLPEYTNHLSLQNNRIEEIPPEDLIRLHRLETLNLQNNRLTSRGLPDDLFEQLEHLNYLYLANNRLTLAPRFLPSSLVSADFAANSITKIYGMTFGHKPNLRSVYLHNNKLTDAGLPDNVFNQSDNVEILIMSSNFLRHVPKHLPPALYKLHMKNNRLEKIPVGAFSHLLGLRELYLQNNFLSNEGMNNETFMNLNRLEYLDLSSNNLTHIPSGLPRNIVILHLEKNMIRNISNNVLTQIRNLEYLLLHNNKLRARGIHPTAFLGLKKLHTLHMYNNLLEKIPAGLPRRVKTLMLLHNQITGISKDDFATTYLLEDLNLRYNKILSSAVHKDAFRKLRLLKTLELSGNYLRSVPHGLPKNLEILRLNDNEISSIPPDTLTGMSKLKELYMKNNKLKISSIYTGAWVELTSLQLLDLSGNLLSYVPPDLPESLEYLYLQSNKISTVPDSAFQSTPNLKGIFLRFNALTPQSVMESAFEGLEKLQVLDIESNLTFKVTKRQKEEETEKDD</sequence>
<evidence type="ECO:0000313" key="7">
    <source>
        <dbReference type="Proteomes" id="UP001176940"/>
    </source>
</evidence>
<feature type="domain" description="LRRNT" evidence="5">
    <location>
        <begin position="88"/>
        <end position="121"/>
    </location>
</feature>
<proteinExistence type="predicted"/>
<keyword evidence="3" id="KW-0677">Repeat</keyword>
<protein>
    <recommendedName>
        <fullName evidence="5">LRRNT domain-containing protein</fullName>
    </recommendedName>
</protein>
<organism evidence="6 7">
    <name type="scientific">Ranitomeya imitator</name>
    <name type="common">mimic poison frog</name>
    <dbReference type="NCBI Taxonomy" id="111125"/>
    <lineage>
        <taxon>Eukaryota</taxon>
        <taxon>Metazoa</taxon>
        <taxon>Chordata</taxon>
        <taxon>Craniata</taxon>
        <taxon>Vertebrata</taxon>
        <taxon>Euteleostomi</taxon>
        <taxon>Amphibia</taxon>
        <taxon>Batrachia</taxon>
        <taxon>Anura</taxon>
        <taxon>Neobatrachia</taxon>
        <taxon>Hyloidea</taxon>
        <taxon>Dendrobatidae</taxon>
        <taxon>Dendrobatinae</taxon>
        <taxon>Ranitomeya</taxon>
    </lineage>
</organism>
<keyword evidence="4" id="KW-0325">Glycoprotein</keyword>
<evidence type="ECO:0000256" key="3">
    <source>
        <dbReference type="ARBA" id="ARBA00022737"/>
    </source>
</evidence>
<dbReference type="PROSITE" id="PS51450">
    <property type="entry name" value="LRR"/>
    <property type="match status" value="3"/>
</dbReference>
<reference evidence="6" key="1">
    <citation type="submission" date="2023-07" db="EMBL/GenBank/DDBJ databases">
        <authorList>
            <person name="Stuckert A."/>
        </authorList>
    </citation>
    <scope>NUCLEOTIDE SEQUENCE</scope>
</reference>
<dbReference type="SMART" id="SM00364">
    <property type="entry name" value="LRR_BAC"/>
    <property type="match status" value="8"/>
</dbReference>
<dbReference type="SMART" id="SM00365">
    <property type="entry name" value="LRR_SD22"/>
    <property type="match status" value="8"/>
</dbReference>
<accession>A0ABN9LCZ2</accession>
<dbReference type="InterPro" id="IPR001611">
    <property type="entry name" value="Leu-rich_rpt"/>
</dbReference>
<dbReference type="Pfam" id="PF00560">
    <property type="entry name" value="LRR_1"/>
    <property type="match status" value="1"/>
</dbReference>
<dbReference type="Proteomes" id="UP001176940">
    <property type="component" value="Unassembled WGS sequence"/>
</dbReference>
<dbReference type="Gene3D" id="3.80.10.10">
    <property type="entry name" value="Ribonuclease Inhibitor"/>
    <property type="match status" value="5"/>
</dbReference>
<dbReference type="SMART" id="SM00369">
    <property type="entry name" value="LRR_TYP"/>
    <property type="match status" value="14"/>
</dbReference>
<evidence type="ECO:0000256" key="1">
    <source>
        <dbReference type="ARBA" id="ARBA00022614"/>
    </source>
</evidence>